<protein>
    <submittedName>
        <fullName evidence="1">Uncharacterized protein</fullName>
    </submittedName>
</protein>
<dbReference type="Proteomes" id="UP000005056">
    <property type="component" value="Unassembled WGS sequence"/>
</dbReference>
<evidence type="ECO:0000313" key="2">
    <source>
        <dbReference type="Proteomes" id="UP000005056"/>
    </source>
</evidence>
<dbReference type="EMBL" id="ADWQ01000008">
    <property type="protein sequence ID" value="EFU35690.1"/>
    <property type="molecule type" value="Genomic_DNA"/>
</dbReference>
<reference evidence="1 2" key="1">
    <citation type="submission" date="2010-09" db="EMBL/GenBank/DDBJ databases">
        <authorList>
            <person name="Weinstock G."/>
            <person name="Sodergren E."/>
            <person name="Clifton S."/>
            <person name="Fulton L."/>
            <person name="Fulton B."/>
            <person name="Courtney L."/>
            <person name="Fronick C."/>
            <person name="Harrison M."/>
            <person name="Strong C."/>
            <person name="Farmer C."/>
            <person name="Delahaunty K."/>
            <person name="Markovic C."/>
            <person name="Hall O."/>
            <person name="Minx P."/>
            <person name="Tomlinson C."/>
            <person name="Mitreva M."/>
            <person name="Hou S."/>
            <person name="Chen J."/>
            <person name="Wollam A."/>
            <person name="Pepin K.H."/>
            <person name="Johnson M."/>
            <person name="Bhonagiri V."/>
            <person name="Zhang X."/>
            <person name="Suruliraj S."/>
            <person name="Warren W."/>
            <person name="Chinwalla A."/>
            <person name="Mardis E.R."/>
            <person name="Wilson R.K."/>
        </authorList>
    </citation>
    <scope>NUCLEOTIDE SEQUENCE [LARGE SCALE GENOMIC DNA]</scope>
    <source>
        <strain evidence="1 2">MS 85-1</strain>
    </source>
</reference>
<sequence length="44" mass="5132">MNGEIISLNNCSVFRARHNNQPVGQCLRSFEVKMKIFPGFRYQT</sequence>
<proteinExistence type="predicted"/>
<evidence type="ECO:0000313" key="1">
    <source>
        <dbReference type="EMBL" id="EFU35690.1"/>
    </source>
</evidence>
<accession>A0AAN3SF91</accession>
<organism evidence="1 2">
    <name type="scientific">Escherichia coli MS 85-1</name>
    <dbReference type="NCBI Taxonomy" id="679202"/>
    <lineage>
        <taxon>Bacteria</taxon>
        <taxon>Pseudomonadati</taxon>
        <taxon>Pseudomonadota</taxon>
        <taxon>Gammaproteobacteria</taxon>
        <taxon>Enterobacterales</taxon>
        <taxon>Enterobacteriaceae</taxon>
        <taxon>Escherichia</taxon>
    </lineage>
</organism>
<dbReference type="AlphaFoldDB" id="A0AAN3SF91"/>
<comment type="caution">
    <text evidence="1">The sequence shown here is derived from an EMBL/GenBank/DDBJ whole genome shotgun (WGS) entry which is preliminary data.</text>
</comment>
<name>A0AAN3SF91_ECOLX</name>
<gene>
    <name evidence="1" type="ORF">HMPREF9350_02343</name>
</gene>